<evidence type="ECO:0000256" key="1">
    <source>
        <dbReference type="ARBA" id="ARBA00022723"/>
    </source>
</evidence>
<dbReference type="EMBL" id="JABXBU010000015">
    <property type="protein sequence ID" value="KAF8786886.1"/>
    <property type="molecule type" value="Genomic_DNA"/>
</dbReference>
<keyword evidence="2" id="KW-0863">Zinc-finger</keyword>
<protein>
    <recommendedName>
        <fullName evidence="5">Zinc finger PHD-type domain-containing protein</fullName>
    </recommendedName>
</protein>
<evidence type="ECO:0000256" key="2">
    <source>
        <dbReference type="ARBA" id="ARBA00022771"/>
    </source>
</evidence>
<evidence type="ECO:0000256" key="4">
    <source>
        <dbReference type="SAM" id="MobiDB-lite"/>
    </source>
</evidence>
<keyword evidence="7" id="KW-1185">Reference proteome</keyword>
<dbReference type="GO" id="GO:0008270">
    <property type="term" value="F:zinc ion binding"/>
    <property type="evidence" value="ECO:0007669"/>
    <property type="project" value="UniProtKB-KW"/>
</dbReference>
<dbReference type="Proteomes" id="UP000807504">
    <property type="component" value="Unassembled WGS sequence"/>
</dbReference>
<accession>A0A8T0F6T4</accession>
<name>A0A8T0F6T4_ARGBR</name>
<evidence type="ECO:0000313" key="7">
    <source>
        <dbReference type="Proteomes" id="UP000807504"/>
    </source>
</evidence>
<dbReference type="InterPro" id="IPR013083">
    <property type="entry name" value="Znf_RING/FYVE/PHD"/>
</dbReference>
<dbReference type="Gene3D" id="3.30.40.10">
    <property type="entry name" value="Zinc/RING finger domain, C3HC4 (zinc finger)"/>
    <property type="match status" value="1"/>
</dbReference>
<evidence type="ECO:0000256" key="3">
    <source>
        <dbReference type="ARBA" id="ARBA00022833"/>
    </source>
</evidence>
<evidence type="ECO:0000313" key="6">
    <source>
        <dbReference type="EMBL" id="KAF8786886.1"/>
    </source>
</evidence>
<dbReference type="AlphaFoldDB" id="A0A8T0F6T4"/>
<dbReference type="SUPFAM" id="SSF57903">
    <property type="entry name" value="FYVE/PHD zinc finger"/>
    <property type="match status" value="1"/>
</dbReference>
<proteinExistence type="predicted"/>
<dbReference type="PROSITE" id="PS01359">
    <property type="entry name" value="ZF_PHD_1"/>
    <property type="match status" value="1"/>
</dbReference>
<keyword evidence="3" id="KW-0862">Zinc</keyword>
<evidence type="ECO:0000259" key="5">
    <source>
        <dbReference type="SMART" id="SM00249"/>
    </source>
</evidence>
<comment type="caution">
    <text evidence="6">The sequence shown here is derived from an EMBL/GenBank/DDBJ whole genome shotgun (WGS) entry which is preliminary data.</text>
</comment>
<sequence length="277" mass="31773">MMKKSFIITDEQTVVKRSRLPEKKKLDGKTKSTTSLKCPCKCKLAEENDLISCTNCKQLQHKTCYGILDSFGNQPNFYCVDCSTYGDYPLTDLIYIYVGKECQELCLTRRAISLCLSQHYFTKVNLEKLFGCNKTMTNAIIKKLIAQDFIELQINTGKYILNKSNIDFALQKYFPSTENKENEELMHEDSELETNSILPPTSHLISQQGMLSKSVDVIENSIRKVKKLNLRDISPAKSSASRKRKVSSETVNLDDSEELFQSQKRLRVRKATKQYKS</sequence>
<dbReference type="InterPro" id="IPR001965">
    <property type="entry name" value="Znf_PHD"/>
</dbReference>
<reference evidence="6" key="2">
    <citation type="submission" date="2020-06" db="EMBL/GenBank/DDBJ databases">
        <authorList>
            <person name="Sheffer M."/>
        </authorList>
    </citation>
    <scope>NUCLEOTIDE SEQUENCE</scope>
</reference>
<reference evidence="6" key="1">
    <citation type="journal article" date="2020" name="bioRxiv">
        <title>Chromosome-level reference genome of the European wasp spider Argiope bruennichi: a resource for studies on range expansion and evolutionary adaptation.</title>
        <authorList>
            <person name="Sheffer M.M."/>
            <person name="Hoppe A."/>
            <person name="Krehenwinkel H."/>
            <person name="Uhl G."/>
            <person name="Kuss A.W."/>
            <person name="Jensen L."/>
            <person name="Jensen C."/>
            <person name="Gillespie R.G."/>
            <person name="Hoff K.J."/>
            <person name="Prost S."/>
        </authorList>
    </citation>
    <scope>NUCLEOTIDE SEQUENCE</scope>
</reference>
<gene>
    <name evidence="6" type="ORF">HNY73_008543</name>
</gene>
<feature type="domain" description="Zinc finger PHD-type" evidence="5">
    <location>
        <begin position="39"/>
        <end position="83"/>
    </location>
</feature>
<feature type="region of interest" description="Disordered" evidence="4">
    <location>
        <begin position="235"/>
        <end position="256"/>
    </location>
</feature>
<dbReference type="InterPro" id="IPR011011">
    <property type="entry name" value="Znf_FYVE_PHD"/>
</dbReference>
<organism evidence="6 7">
    <name type="scientific">Argiope bruennichi</name>
    <name type="common">Wasp spider</name>
    <name type="synonym">Aranea bruennichi</name>
    <dbReference type="NCBI Taxonomy" id="94029"/>
    <lineage>
        <taxon>Eukaryota</taxon>
        <taxon>Metazoa</taxon>
        <taxon>Ecdysozoa</taxon>
        <taxon>Arthropoda</taxon>
        <taxon>Chelicerata</taxon>
        <taxon>Arachnida</taxon>
        <taxon>Araneae</taxon>
        <taxon>Araneomorphae</taxon>
        <taxon>Entelegynae</taxon>
        <taxon>Araneoidea</taxon>
        <taxon>Araneidae</taxon>
        <taxon>Argiope</taxon>
    </lineage>
</organism>
<dbReference type="InterPro" id="IPR019786">
    <property type="entry name" value="Zinc_finger_PHD-type_CS"/>
</dbReference>
<dbReference type="SMART" id="SM00249">
    <property type="entry name" value="PHD"/>
    <property type="match status" value="1"/>
</dbReference>
<keyword evidence="1" id="KW-0479">Metal-binding</keyword>